<evidence type="ECO:0000313" key="6">
    <source>
        <dbReference type="EMBL" id="TYO62263.1"/>
    </source>
</evidence>
<keyword evidence="7" id="KW-1185">Reference proteome</keyword>
<dbReference type="InterPro" id="IPR050595">
    <property type="entry name" value="Bact_response_regulator"/>
</dbReference>
<evidence type="ECO:0000256" key="3">
    <source>
        <dbReference type="ARBA" id="ARBA00023163"/>
    </source>
</evidence>
<organism evidence="6 7">
    <name type="scientific">Bradyrhizobium hipponense</name>
    <dbReference type="NCBI Taxonomy" id="2605638"/>
    <lineage>
        <taxon>Bacteria</taxon>
        <taxon>Pseudomonadati</taxon>
        <taxon>Pseudomonadota</taxon>
        <taxon>Alphaproteobacteria</taxon>
        <taxon>Hyphomicrobiales</taxon>
        <taxon>Nitrobacteraceae</taxon>
        <taxon>Bradyrhizobium</taxon>
    </lineage>
</organism>
<accession>A0A5S4YE12</accession>
<name>A0A5S4YE12_9BRAD</name>
<dbReference type="GO" id="GO:0000160">
    <property type="term" value="P:phosphorelay signal transduction system"/>
    <property type="evidence" value="ECO:0007669"/>
    <property type="project" value="InterPro"/>
</dbReference>
<sequence length="125" mass="13751">MQHRACTPPLVLVVEDDILLRWTATEALQAAGFDVIEAGSAIEAISILEKRVDIRAVFTDVQMPGSIDGLKLAHLISFRWPPIRIIATSGKVKLRDDDLPEGGRYLQKPYPMAELTGLLGEMIGQ</sequence>
<comment type="caution">
    <text evidence="6">The sequence shown here is derived from an EMBL/GenBank/DDBJ whole genome shotgun (WGS) entry which is preliminary data.</text>
</comment>
<keyword evidence="3" id="KW-0804">Transcription</keyword>
<dbReference type="Pfam" id="PF00072">
    <property type="entry name" value="Response_reg"/>
    <property type="match status" value="1"/>
</dbReference>
<dbReference type="SUPFAM" id="SSF52172">
    <property type="entry name" value="CheY-like"/>
    <property type="match status" value="1"/>
</dbReference>
<keyword evidence="1 4" id="KW-0597">Phosphoprotein</keyword>
<evidence type="ECO:0000256" key="2">
    <source>
        <dbReference type="ARBA" id="ARBA00023015"/>
    </source>
</evidence>
<dbReference type="AlphaFoldDB" id="A0A5S4YE12"/>
<dbReference type="InterPro" id="IPR001789">
    <property type="entry name" value="Sig_transdc_resp-reg_receiver"/>
</dbReference>
<feature type="domain" description="Response regulatory" evidence="5">
    <location>
        <begin position="10"/>
        <end position="123"/>
    </location>
</feature>
<dbReference type="Gene3D" id="3.40.50.2300">
    <property type="match status" value="1"/>
</dbReference>
<dbReference type="EMBL" id="VSTH01000140">
    <property type="protein sequence ID" value="TYO62263.1"/>
    <property type="molecule type" value="Genomic_DNA"/>
</dbReference>
<evidence type="ECO:0000256" key="1">
    <source>
        <dbReference type="ARBA" id="ARBA00022553"/>
    </source>
</evidence>
<dbReference type="PANTHER" id="PTHR44591:SF3">
    <property type="entry name" value="RESPONSE REGULATORY DOMAIN-CONTAINING PROTEIN"/>
    <property type="match status" value="1"/>
</dbReference>
<proteinExistence type="predicted"/>
<feature type="modified residue" description="4-aspartylphosphate" evidence="4">
    <location>
        <position position="60"/>
    </location>
</feature>
<gene>
    <name evidence="6" type="ORF">FXV83_33630</name>
</gene>
<evidence type="ECO:0000256" key="4">
    <source>
        <dbReference type="PROSITE-ProRule" id="PRU00169"/>
    </source>
</evidence>
<reference evidence="6 7" key="1">
    <citation type="submission" date="2019-08" db="EMBL/GenBank/DDBJ databases">
        <title>Bradyrhizobium hipponensis sp. nov., a rhizobium isolated from a Lupinus angustifolius root nodule in Tunisia.</title>
        <authorList>
            <person name="Off K."/>
            <person name="Rejili M."/>
            <person name="Mars M."/>
            <person name="Brachmann A."/>
            <person name="Marin M."/>
        </authorList>
    </citation>
    <scope>NUCLEOTIDE SEQUENCE [LARGE SCALE GENOMIC DNA]</scope>
    <source>
        <strain evidence="7">aSej3</strain>
    </source>
</reference>
<dbReference type="PROSITE" id="PS50110">
    <property type="entry name" value="RESPONSE_REGULATORY"/>
    <property type="match status" value="1"/>
</dbReference>
<dbReference type="Proteomes" id="UP000324797">
    <property type="component" value="Unassembled WGS sequence"/>
</dbReference>
<dbReference type="PANTHER" id="PTHR44591">
    <property type="entry name" value="STRESS RESPONSE REGULATOR PROTEIN 1"/>
    <property type="match status" value="1"/>
</dbReference>
<dbReference type="SMART" id="SM00448">
    <property type="entry name" value="REC"/>
    <property type="match status" value="1"/>
</dbReference>
<evidence type="ECO:0000313" key="7">
    <source>
        <dbReference type="Proteomes" id="UP000324797"/>
    </source>
</evidence>
<protein>
    <submittedName>
        <fullName evidence="6">Response regulator</fullName>
    </submittedName>
</protein>
<evidence type="ECO:0000259" key="5">
    <source>
        <dbReference type="PROSITE" id="PS50110"/>
    </source>
</evidence>
<keyword evidence="2" id="KW-0805">Transcription regulation</keyword>
<dbReference type="RefSeq" id="WP_148743859.1">
    <property type="nucleotide sequence ID" value="NZ_VSTH01000140.1"/>
</dbReference>
<dbReference type="InterPro" id="IPR011006">
    <property type="entry name" value="CheY-like_superfamily"/>
</dbReference>